<evidence type="ECO:0000259" key="2">
    <source>
        <dbReference type="SMART" id="SM00899"/>
    </source>
</evidence>
<dbReference type="Gene3D" id="2.30.30.90">
    <property type="match status" value="1"/>
</dbReference>
<dbReference type="Pfam" id="PF04023">
    <property type="entry name" value="FeoA"/>
    <property type="match status" value="1"/>
</dbReference>
<evidence type="ECO:0000313" key="4">
    <source>
        <dbReference type="Proteomes" id="UP000502065"/>
    </source>
</evidence>
<keyword evidence="4" id="KW-1185">Reference proteome</keyword>
<accession>A0AAE7B441</accession>
<dbReference type="InterPro" id="IPR052713">
    <property type="entry name" value="FeoA"/>
</dbReference>
<evidence type="ECO:0000313" key="3">
    <source>
        <dbReference type="EMBL" id="QKE26671.1"/>
    </source>
</evidence>
<protein>
    <submittedName>
        <fullName evidence="3">Ferrous iron transport protein A</fullName>
    </submittedName>
</protein>
<organism evidence="3 4">
    <name type="scientific">Arcobacter aquimarinus</name>
    <dbReference type="NCBI Taxonomy" id="1315211"/>
    <lineage>
        <taxon>Bacteria</taxon>
        <taxon>Pseudomonadati</taxon>
        <taxon>Campylobacterota</taxon>
        <taxon>Epsilonproteobacteria</taxon>
        <taxon>Campylobacterales</taxon>
        <taxon>Arcobacteraceae</taxon>
        <taxon>Arcobacter</taxon>
    </lineage>
</organism>
<reference evidence="3 4" key="1">
    <citation type="submission" date="2018-07" db="EMBL/GenBank/DDBJ databases">
        <title>Identification of phenol metabolism pathways in Arcobacter.</title>
        <authorList>
            <person name="Miller W.G."/>
            <person name="Yee E."/>
            <person name="Bono J.L."/>
        </authorList>
    </citation>
    <scope>NUCLEOTIDE SEQUENCE [LARGE SCALE GENOMIC DNA]</scope>
    <source>
        <strain evidence="3 4">W63</strain>
    </source>
</reference>
<sequence length="75" mass="8487">MTLDKLKLNEEAIISSINCDDILRNRLYSFGIIKGSILKVVAFTLTKSTIEIKVNQTKVALRLSEASKIEVKYEK</sequence>
<feature type="domain" description="Ferrous iron transporter FeoA-like" evidence="2">
    <location>
        <begin position="1"/>
        <end position="73"/>
    </location>
</feature>
<dbReference type="Proteomes" id="UP000502065">
    <property type="component" value="Chromosome"/>
</dbReference>
<dbReference type="GO" id="GO:0046914">
    <property type="term" value="F:transition metal ion binding"/>
    <property type="evidence" value="ECO:0007669"/>
    <property type="project" value="InterPro"/>
</dbReference>
<dbReference type="InterPro" id="IPR007167">
    <property type="entry name" value="Fe-transptr_FeoA-like"/>
</dbReference>
<dbReference type="InterPro" id="IPR008988">
    <property type="entry name" value="Transcriptional_repressor_C"/>
</dbReference>
<dbReference type="RefSeq" id="WP_129095854.1">
    <property type="nucleotide sequence ID" value="NZ_CBCSAE010000010.1"/>
</dbReference>
<name>A0AAE7B441_9BACT</name>
<dbReference type="AlphaFoldDB" id="A0AAE7B441"/>
<dbReference type="KEGG" id="aaqi:AAQM_1936"/>
<dbReference type="PANTHER" id="PTHR42954:SF2">
    <property type="entry name" value="FE(2+) TRANSPORT PROTEIN A"/>
    <property type="match status" value="1"/>
</dbReference>
<dbReference type="InterPro" id="IPR038157">
    <property type="entry name" value="FeoA_core_dom"/>
</dbReference>
<dbReference type="EMBL" id="CP030944">
    <property type="protein sequence ID" value="QKE26671.1"/>
    <property type="molecule type" value="Genomic_DNA"/>
</dbReference>
<dbReference type="SUPFAM" id="SSF50037">
    <property type="entry name" value="C-terminal domain of transcriptional repressors"/>
    <property type="match status" value="1"/>
</dbReference>
<dbReference type="SMART" id="SM00899">
    <property type="entry name" value="FeoA"/>
    <property type="match status" value="1"/>
</dbReference>
<proteinExistence type="predicted"/>
<gene>
    <name evidence="3" type="primary">feoA2</name>
    <name evidence="3" type="ORF">AAQM_1936</name>
</gene>
<keyword evidence="1" id="KW-0408">Iron</keyword>
<dbReference type="PANTHER" id="PTHR42954">
    <property type="entry name" value="FE(2+) TRANSPORT PROTEIN A"/>
    <property type="match status" value="1"/>
</dbReference>
<evidence type="ECO:0000256" key="1">
    <source>
        <dbReference type="ARBA" id="ARBA00023004"/>
    </source>
</evidence>